<dbReference type="InterPro" id="IPR016181">
    <property type="entry name" value="Acyl_CoA_acyltransferase"/>
</dbReference>
<dbReference type="PROSITE" id="PS51186">
    <property type="entry name" value="GNAT"/>
    <property type="match status" value="1"/>
</dbReference>
<sequence length="172" mass="19888">MKIVTETERLIIREILLQDVDAMFELQADPEVHRFLGNKTIATKDEAVSIIDFIRKQYADYGVGRWAIIDRSSNGFLGWTGLEFVVKETNKHKDYYDLGYRLIRRFWGQGIATESALASLDYAFDKLQAREVYAIADCKNDGSNSVLKKVGLKFIETFDHEGVVHNWYEVKR</sequence>
<dbReference type="OrthoDB" id="9788916at2"/>
<evidence type="ECO:0000313" key="2">
    <source>
        <dbReference type="EMBL" id="RAV98035.1"/>
    </source>
</evidence>
<keyword evidence="3" id="KW-1185">Reference proteome</keyword>
<dbReference type="AlphaFoldDB" id="A0A364XVA1"/>
<evidence type="ECO:0000259" key="1">
    <source>
        <dbReference type="PROSITE" id="PS51186"/>
    </source>
</evidence>
<dbReference type="Proteomes" id="UP000251889">
    <property type="component" value="Unassembled WGS sequence"/>
</dbReference>
<comment type="caution">
    <text evidence="2">The sequence shown here is derived from an EMBL/GenBank/DDBJ whole genome shotgun (WGS) entry which is preliminary data.</text>
</comment>
<protein>
    <submittedName>
        <fullName evidence="2">GNAT family N-acetyltransferase</fullName>
    </submittedName>
</protein>
<dbReference type="InterPro" id="IPR000182">
    <property type="entry name" value="GNAT_dom"/>
</dbReference>
<dbReference type="EMBL" id="QMFY01000023">
    <property type="protein sequence ID" value="RAV98035.1"/>
    <property type="molecule type" value="Genomic_DNA"/>
</dbReference>
<dbReference type="Gene3D" id="3.40.630.30">
    <property type="match status" value="1"/>
</dbReference>
<organism evidence="2 3">
    <name type="scientific">Pseudochryseolinea flava</name>
    <dbReference type="NCBI Taxonomy" id="2059302"/>
    <lineage>
        <taxon>Bacteria</taxon>
        <taxon>Pseudomonadati</taxon>
        <taxon>Bacteroidota</taxon>
        <taxon>Cytophagia</taxon>
        <taxon>Cytophagales</taxon>
        <taxon>Fulvivirgaceae</taxon>
        <taxon>Pseudochryseolinea</taxon>
    </lineage>
</organism>
<feature type="domain" description="N-acetyltransferase" evidence="1">
    <location>
        <begin position="10"/>
        <end position="172"/>
    </location>
</feature>
<reference evidence="2 3" key="1">
    <citation type="submission" date="2018-06" db="EMBL/GenBank/DDBJ databases">
        <title>Chryseolinea flavus sp. nov., a member of the phylum Bacteroidetes isolated from soil.</title>
        <authorList>
            <person name="Li Y."/>
            <person name="Wang J."/>
        </authorList>
    </citation>
    <scope>NUCLEOTIDE SEQUENCE [LARGE SCALE GENOMIC DNA]</scope>
    <source>
        <strain evidence="2 3">SDU1-6</strain>
    </source>
</reference>
<keyword evidence="2" id="KW-0808">Transferase</keyword>
<dbReference type="PANTHER" id="PTHR43792:SF16">
    <property type="entry name" value="N-ACETYLTRANSFERASE DOMAIN-CONTAINING PROTEIN"/>
    <property type="match status" value="1"/>
</dbReference>
<proteinExistence type="predicted"/>
<dbReference type="GO" id="GO:0016747">
    <property type="term" value="F:acyltransferase activity, transferring groups other than amino-acyl groups"/>
    <property type="evidence" value="ECO:0007669"/>
    <property type="project" value="InterPro"/>
</dbReference>
<dbReference type="RefSeq" id="WP_112749851.1">
    <property type="nucleotide sequence ID" value="NZ_QMFY01000023.1"/>
</dbReference>
<dbReference type="SUPFAM" id="SSF55729">
    <property type="entry name" value="Acyl-CoA N-acyltransferases (Nat)"/>
    <property type="match status" value="1"/>
</dbReference>
<gene>
    <name evidence="2" type="ORF">DQQ10_25875</name>
</gene>
<dbReference type="Pfam" id="PF13302">
    <property type="entry name" value="Acetyltransf_3"/>
    <property type="match status" value="1"/>
</dbReference>
<accession>A0A364XVA1</accession>
<dbReference type="PANTHER" id="PTHR43792">
    <property type="entry name" value="GNAT FAMILY, PUTATIVE (AFU_ORTHOLOGUE AFUA_3G00765)-RELATED-RELATED"/>
    <property type="match status" value="1"/>
</dbReference>
<evidence type="ECO:0000313" key="3">
    <source>
        <dbReference type="Proteomes" id="UP000251889"/>
    </source>
</evidence>
<name>A0A364XVA1_9BACT</name>
<dbReference type="InterPro" id="IPR051531">
    <property type="entry name" value="N-acetyltransferase"/>
</dbReference>